<dbReference type="PRINTS" id="PR00452">
    <property type="entry name" value="SH3DOMAIN"/>
</dbReference>
<dbReference type="GO" id="GO:0097320">
    <property type="term" value="P:plasma membrane tubulation"/>
    <property type="evidence" value="ECO:0007669"/>
    <property type="project" value="TreeGrafter"/>
</dbReference>
<feature type="coiled-coil region" evidence="3">
    <location>
        <begin position="142"/>
        <end position="169"/>
    </location>
</feature>
<dbReference type="Proteomes" id="UP000298138">
    <property type="component" value="Unassembled WGS sequence"/>
</dbReference>
<dbReference type="STRING" id="341454.A0A4S2MMH3"/>
<feature type="compositionally biased region" description="Low complexity" evidence="4">
    <location>
        <begin position="500"/>
        <end position="513"/>
    </location>
</feature>
<evidence type="ECO:0000256" key="1">
    <source>
        <dbReference type="ARBA" id="ARBA00022443"/>
    </source>
</evidence>
<dbReference type="SUPFAM" id="SSF50044">
    <property type="entry name" value="SH3-domain"/>
    <property type="match status" value="1"/>
</dbReference>
<dbReference type="AlphaFoldDB" id="A0A4S2MMH3"/>
<organism evidence="7 8">
    <name type="scientific">Ascodesmis nigricans</name>
    <dbReference type="NCBI Taxonomy" id="341454"/>
    <lineage>
        <taxon>Eukaryota</taxon>
        <taxon>Fungi</taxon>
        <taxon>Dikarya</taxon>
        <taxon>Ascomycota</taxon>
        <taxon>Pezizomycotina</taxon>
        <taxon>Pezizomycetes</taxon>
        <taxon>Pezizales</taxon>
        <taxon>Ascodesmidaceae</taxon>
        <taxon>Ascodesmis</taxon>
    </lineage>
</organism>
<dbReference type="EMBL" id="ML220143">
    <property type="protein sequence ID" value="TGZ78280.1"/>
    <property type="molecule type" value="Genomic_DNA"/>
</dbReference>
<gene>
    <name evidence="7" type="ORF">EX30DRAFT_373977</name>
</gene>
<feature type="compositionally biased region" description="Low complexity" evidence="4">
    <location>
        <begin position="425"/>
        <end position="444"/>
    </location>
</feature>
<feature type="domain" description="BAR" evidence="6">
    <location>
        <begin position="8"/>
        <end position="244"/>
    </location>
</feature>
<protein>
    <recommendedName>
        <fullName evidence="9">SH3 domain-containing protein</fullName>
    </recommendedName>
</protein>
<feature type="compositionally biased region" description="Polar residues" evidence="4">
    <location>
        <begin position="445"/>
        <end position="455"/>
    </location>
</feature>
<feature type="compositionally biased region" description="Basic and acidic residues" evidence="4">
    <location>
        <begin position="362"/>
        <end position="372"/>
    </location>
</feature>
<feature type="compositionally biased region" description="Polar residues" evidence="4">
    <location>
        <begin position="482"/>
        <end position="491"/>
    </location>
</feature>
<dbReference type="GO" id="GO:0030479">
    <property type="term" value="C:actin cortical patch"/>
    <property type="evidence" value="ECO:0007669"/>
    <property type="project" value="TreeGrafter"/>
</dbReference>
<proteinExistence type="predicted"/>
<reference evidence="7 8" key="1">
    <citation type="submission" date="2019-04" db="EMBL/GenBank/DDBJ databases">
        <title>Comparative genomics and transcriptomics to analyze fruiting body development in filamentous ascomycetes.</title>
        <authorList>
            <consortium name="DOE Joint Genome Institute"/>
            <person name="Lutkenhaus R."/>
            <person name="Traeger S."/>
            <person name="Breuer J."/>
            <person name="Kuo A."/>
            <person name="Lipzen A."/>
            <person name="Pangilinan J."/>
            <person name="Dilworth D."/>
            <person name="Sandor L."/>
            <person name="Poggeler S."/>
            <person name="Barry K."/>
            <person name="Grigoriev I.V."/>
            <person name="Nowrousian M."/>
        </authorList>
    </citation>
    <scope>NUCLEOTIDE SEQUENCE [LARGE SCALE GENOMIC DNA]</scope>
    <source>
        <strain evidence="7 8">CBS 389.68</strain>
    </source>
</reference>
<dbReference type="InterPro" id="IPR046982">
    <property type="entry name" value="BIN3/RVS161-like"/>
</dbReference>
<dbReference type="Gene3D" id="2.30.30.40">
    <property type="entry name" value="SH3 Domains"/>
    <property type="match status" value="1"/>
</dbReference>
<feature type="region of interest" description="Disordered" evidence="4">
    <location>
        <begin position="293"/>
        <end position="543"/>
    </location>
</feature>
<keyword evidence="8" id="KW-1185">Reference proteome</keyword>
<feature type="compositionally biased region" description="Pro residues" evidence="4">
    <location>
        <begin position="373"/>
        <end position="383"/>
    </location>
</feature>
<dbReference type="PANTHER" id="PTHR47174:SF2">
    <property type="entry name" value="SH3 DOMAIN SIGNALLING PROTEIN (AFU_ORTHOLOGUE AFUA_5G07670)"/>
    <property type="match status" value="1"/>
</dbReference>
<dbReference type="Pfam" id="PF14604">
    <property type="entry name" value="SH3_9"/>
    <property type="match status" value="1"/>
</dbReference>
<dbReference type="InterPro" id="IPR036028">
    <property type="entry name" value="SH3-like_dom_sf"/>
</dbReference>
<dbReference type="SMART" id="SM00326">
    <property type="entry name" value="SH3"/>
    <property type="match status" value="1"/>
</dbReference>
<feature type="compositionally biased region" description="Low complexity" evidence="4">
    <location>
        <begin position="390"/>
        <end position="406"/>
    </location>
</feature>
<dbReference type="OrthoDB" id="10255128at2759"/>
<dbReference type="PROSITE" id="PS51021">
    <property type="entry name" value="BAR"/>
    <property type="match status" value="1"/>
</dbReference>
<dbReference type="InterPro" id="IPR027267">
    <property type="entry name" value="AH/BAR_dom_sf"/>
</dbReference>
<dbReference type="GO" id="GO:1990528">
    <property type="term" value="C:Rvs161p-Rvs167p complex"/>
    <property type="evidence" value="ECO:0007669"/>
    <property type="project" value="TreeGrafter"/>
</dbReference>
<dbReference type="PROSITE" id="PS50002">
    <property type="entry name" value="SH3"/>
    <property type="match status" value="1"/>
</dbReference>
<evidence type="ECO:0008006" key="9">
    <source>
        <dbReference type="Google" id="ProtNLM"/>
    </source>
</evidence>
<feature type="compositionally biased region" description="Basic residues" evidence="4">
    <location>
        <begin position="520"/>
        <end position="536"/>
    </location>
</feature>
<dbReference type="GO" id="GO:0043332">
    <property type="term" value="C:mating projection tip"/>
    <property type="evidence" value="ECO:0007669"/>
    <property type="project" value="TreeGrafter"/>
</dbReference>
<dbReference type="GO" id="GO:0051666">
    <property type="term" value="P:actin cortical patch localization"/>
    <property type="evidence" value="ECO:0007669"/>
    <property type="project" value="InterPro"/>
</dbReference>
<dbReference type="SUPFAM" id="SSF103657">
    <property type="entry name" value="BAR/IMD domain-like"/>
    <property type="match status" value="1"/>
</dbReference>
<keyword evidence="3" id="KW-0175">Coiled coil</keyword>
<feature type="compositionally biased region" description="Pro residues" evidence="4">
    <location>
        <begin position="308"/>
        <end position="317"/>
    </location>
</feature>
<evidence type="ECO:0000313" key="7">
    <source>
        <dbReference type="EMBL" id="TGZ78280.1"/>
    </source>
</evidence>
<feature type="domain" description="SH3" evidence="5">
    <location>
        <begin position="540"/>
        <end position="601"/>
    </location>
</feature>
<name>A0A4S2MMH3_9PEZI</name>
<evidence type="ECO:0000256" key="3">
    <source>
        <dbReference type="SAM" id="Coils"/>
    </source>
</evidence>
<evidence type="ECO:0000259" key="5">
    <source>
        <dbReference type="PROSITE" id="PS50002"/>
    </source>
</evidence>
<dbReference type="PANTHER" id="PTHR47174">
    <property type="entry name" value="BRIDGING INTEGRATOR 3"/>
    <property type="match status" value="1"/>
</dbReference>
<evidence type="ECO:0000256" key="4">
    <source>
        <dbReference type="SAM" id="MobiDB-lite"/>
    </source>
</evidence>
<dbReference type="InParanoid" id="A0A4S2MMH3"/>
<accession>A0A4S2MMH3</accession>
<dbReference type="InterPro" id="IPR004148">
    <property type="entry name" value="BAR_dom"/>
</dbReference>
<evidence type="ECO:0000313" key="8">
    <source>
        <dbReference type="Proteomes" id="UP000298138"/>
    </source>
</evidence>
<evidence type="ECO:0000256" key="2">
    <source>
        <dbReference type="PROSITE-ProRule" id="PRU00192"/>
    </source>
</evidence>
<dbReference type="GO" id="GO:0008289">
    <property type="term" value="F:lipid binding"/>
    <property type="evidence" value="ECO:0007669"/>
    <property type="project" value="TreeGrafter"/>
</dbReference>
<keyword evidence="1 2" id="KW-0728">SH3 domain</keyword>
<dbReference type="Pfam" id="PF03114">
    <property type="entry name" value="BAR"/>
    <property type="match status" value="1"/>
</dbReference>
<dbReference type="GO" id="GO:0006897">
    <property type="term" value="P:endocytosis"/>
    <property type="evidence" value="ECO:0007669"/>
    <property type="project" value="InterPro"/>
</dbReference>
<evidence type="ECO:0000259" key="6">
    <source>
        <dbReference type="PROSITE" id="PS51021"/>
    </source>
</evidence>
<sequence>MAKRFHRQMGKLASNRAADEASVAMLIKEVDDTDQLLLKFSENTKNWRDAWSAILLTESNLADAYWSLYQPIPRSGATESHKKPPEDTPLEVFDRVKELQNVYGGLKNDMMGEVQRVEKLVVAPLAQCVQMMKPVRKALERRENKKLDFERFNRNAEQARAKLNKTDAQHAATSRAESDLERALSAYESADEYIKSFVPPILQKIAEFIPLLLEIVAEVQFKLLQHLYSDFHYYSEQFGLPEAQEEDVIVAEWEASFLGLQQEVESGLSIIAHGKARHVPMNMLGRDQGIVAKHMPNIPGMGRGGKKMPPPPPPPPSSGTSHHSQYQNHHDENTSRLGFNRQKSTISLSSPSIRSRKSTSSLHRDAHERDESPPPPLPGPRPTIPAARPSSSYSTTSHGSGSTATGYVTPTPLAGMRPSTLKGTPSPSSISSSSSAAAAAAASSYLSRPNNNHYPQNLEVRDHYPRPVTSTSPTPHKIGSTLRASSSNTNLRLPYPNSPSPSASPYSSSPTPSFATLAAAKKKPPPPPPPKKKHLQPRPPPEDWVTALYDFAGEAQGDLAFNEGERIRVTRRTESRDEWWDGEVLRDGKWRRGSFPANYCQ</sequence>
<dbReference type="Gene3D" id="1.20.1270.60">
    <property type="entry name" value="Arfaptin homology (AH) domain/BAR domain"/>
    <property type="match status" value="1"/>
</dbReference>
<dbReference type="InterPro" id="IPR001452">
    <property type="entry name" value="SH3_domain"/>
</dbReference>
<dbReference type="GO" id="GO:0031097">
    <property type="term" value="C:medial cortex"/>
    <property type="evidence" value="ECO:0007669"/>
    <property type="project" value="TreeGrafter"/>
</dbReference>
<feature type="compositionally biased region" description="Low complexity" evidence="4">
    <location>
        <begin position="343"/>
        <end position="361"/>
    </location>
</feature>